<organism evidence="1 2">
    <name type="scientific">Octopus vulgaris</name>
    <name type="common">Common octopus</name>
    <dbReference type="NCBI Taxonomy" id="6645"/>
    <lineage>
        <taxon>Eukaryota</taxon>
        <taxon>Metazoa</taxon>
        <taxon>Spiralia</taxon>
        <taxon>Lophotrochozoa</taxon>
        <taxon>Mollusca</taxon>
        <taxon>Cephalopoda</taxon>
        <taxon>Coleoidea</taxon>
        <taxon>Octopodiformes</taxon>
        <taxon>Octopoda</taxon>
        <taxon>Incirrata</taxon>
        <taxon>Octopodidae</taxon>
        <taxon>Octopus</taxon>
    </lineage>
</organism>
<evidence type="ECO:0000313" key="1">
    <source>
        <dbReference type="EMBL" id="CAI9717405.1"/>
    </source>
</evidence>
<protein>
    <submittedName>
        <fullName evidence="1">Uncharacterized protein</fullName>
    </submittedName>
</protein>
<evidence type="ECO:0000313" key="2">
    <source>
        <dbReference type="Proteomes" id="UP001162480"/>
    </source>
</evidence>
<proteinExistence type="predicted"/>
<dbReference type="Proteomes" id="UP001162480">
    <property type="component" value="Chromosome 2"/>
</dbReference>
<dbReference type="AlphaFoldDB" id="A0AA36AJL5"/>
<reference evidence="1" key="1">
    <citation type="submission" date="2023-08" db="EMBL/GenBank/DDBJ databases">
        <authorList>
            <person name="Alioto T."/>
            <person name="Alioto T."/>
            <person name="Gomez Garrido J."/>
        </authorList>
    </citation>
    <scope>NUCLEOTIDE SEQUENCE</scope>
</reference>
<name>A0AA36AJL5_OCTVU</name>
<sequence length="158" mass="18097">MTSLNIMKQLGRDHRTTKKTIEDITKNRKRRSGKGFNNLSTRDKRQLKRIVAKDPLLSSDKIFNMAGIIGVKRDIRCRVLHDIGSGKSPRQLLVSPTNIDKHLKSARMYLKTGFRNIIFTDESHVTLDGPDGWAKGWLLSGQDAHLTRIRQQVLGWYC</sequence>
<keyword evidence="2" id="KW-1185">Reference proteome</keyword>
<gene>
    <name evidence="1" type="ORF">OCTVUL_1B021259</name>
</gene>
<accession>A0AA36AJL5</accession>
<dbReference type="EMBL" id="OX597815">
    <property type="protein sequence ID" value="CAI9717405.1"/>
    <property type="molecule type" value="Genomic_DNA"/>
</dbReference>